<dbReference type="EMBL" id="CAJVCH010570287">
    <property type="protein sequence ID" value="CAG7834573.1"/>
    <property type="molecule type" value="Genomic_DNA"/>
</dbReference>
<dbReference type="InterPro" id="IPR050304">
    <property type="entry name" value="MT-severing_AAA_ATPase"/>
</dbReference>
<keyword evidence="3" id="KW-1185">Reference proteome</keyword>
<comment type="caution">
    <text evidence="2">The sequence shown here is derived from an EMBL/GenBank/DDBJ whole genome shotgun (WGS) entry which is preliminary data.</text>
</comment>
<protein>
    <recommendedName>
        <fullName evidence="1">ATPase AAA-type core domain-containing protein</fullName>
    </recommendedName>
</protein>
<dbReference type="PANTHER" id="PTHR23074:SF83">
    <property type="entry name" value="VACUOLAR PROTEIN SORTING-ASSOCIATED PROTEIN 4A"/>
    <property type="match status" value="1"/>
</dbReference>
<sequence>MLFGRGKSLLAQATSAKINAPFYNVQLSQLQRKYRGESENRVRILFQTLHQHNVAVLFLDEFDAITGTRDGKDQMVAFKNGMLVEMSGVNCNSSSHFIVVLAATNISETVDPAFLSWFRYKLFVLLPTSEERLVIVRSTCSRFDVTLTDDAVVYIDHNTAG</sequence>
<dbReference type="Proteomes" id="UP000708208">
    <property type="component" value="Unassembled WGS sequence"/>
</dbReference>
<dbReference type="CDD" id="cd19481">
    <property type="entry name" value="RecA-like_protease"/>
    <property type="match status" value="1"/>
</dbReference>
<evidence type="ECO:0000313" key="3">
    <source>
        <dbReference type="Proteomes" id="UP000708208"/>
    </source>
</evidence>
<gene>
    <name evidence="2" type="ORF">AFUS01_LOCUS44063</name>
</gene>
<evidence type="ECO:0000259" key="1">
    <source>
        <dbReference type="Pfam" id="PF00004"/>
    </source>
</evidence>
<dbReference type="GO" id="GO:0005524">
    <property type="term" value="F:ATP binding"/>
    <property type="evidence" value="ECO:0007669"/>
    <property type="project" value="InterPro"/>
</dbReference>
<dbReference type="GO" id="GO:0016887">
    <property type="term" value="F:ATP hydrolysis activity"/>
    <property type="evidence" value="ECO:0007669"/>
    <property type="project" value="InterPro"/>
</dbReference>
<dbReference type="Pfam" id="PF00004">
    <property type="entry name" value="AAA"/>
    <property type="match status" value="1"/>
</dbReference>
<proteinExistence type="predicted"/>
<dbReference type="PANTHER" id="PTHR23074">
    <property type="entry name" value="AAA DOMAIN-CONTAINING"/>
    <property type="match status" value="1"/>
</dbReference>
<dbReference type="OrthoDB" id="1664597at2759"/>
<evidence type="ECO:0000313" key="2">
    <source>
        <dbReference type="EMBL" id="CAG7834573.1"/>
    </source>
</evidence>
<organism evidence="2 3">
    <name type="scientific">Allacma fusca</name>
    <dbReference type="NCBI Taxonomy" id="39272"/>
    <lineage>
        <taxon>Eukaryota</taxon>
        <taxon>Metazoa</taxon>
        <taxon>Ecdysozoa</taxon>
        <taxon>Arthropoda</taxon>
        <taxon>Hexapoda</taxon>
        <taxon>Collembola</taxon>
        <taxon>Symphypleona</taxon>
        <taxon>Sminthuridae</taxon>
        <taxon>Allacma</taxon>
    </lineage>
</organism>
<dbReference type="AlphaFoldDB" id="A0A8J2LFW3"/>
<feature type="domain" description="ATPase AAA-type core" evidence="1">
    <location>
        <begin position="4"/>
        <end position="122"/>
    </location>
</feature>
<accession>A0A8J2LFW3</accession>
<dbReference type="InterPro" id="IPR003959">
    <property type="entry name" value="ATPase_AAA_core"/>
</dbReference>
<reference evidence="2" key="1">
    <citation type="submission" date="2021-06" db="EMBL/GenBank/DDBJ databases">
        <authorList>
            <person name="Hodson N. C."/>
            <person name="Mongue J. A."/>
            <person name="Jaron S. K."/>
        </authorList>
    </citation>
    <scope>NUCLEOTIDE SEQUENCE</scope>
</reference>
<name>A0A8J2LFW3_9HEXA</name>